<evidence type="ECO:0000256" key="12">
    <source>
        <dbReference type="ARBA" id="ARBA00023136"/>
    </source>
</evidence>
<dbReference type="AlphaFoldDB" id="A0AAN7Z0I2"/>
<comment type="pathway">
    <text evidence="3">Lipid metabolism.</text>
</comment>
<dbReference type="CDD" id="cd07987">
    <property type="entry name" value="LPLAT_MGAT-like"/>
    <property type="match status" value="1"/>
</dbReference>
<keyword evidence="16" id="KW-1185">Reference proteome</keyword>
<gene>
    <name evidence="15" type="ORF">RB653_009290</name>
</gene>
<keyword evidence="6 14" id="KW-0808">Transferase</keyword>
<keyword evidence="12 14" id="KW-0472">Membrane</keyword>
<keyword evidence="5" id="KW-0444">Lipid biosynthesis</keyword>
<evidence type="ECO:0000256" key="10">
    <source>
        <dbReference type="ARBA" id="ARBA00022989"/>
    </source>
</evidence>
<keyword evidence="13" id="KW-0012">Acyltransferase</keyword>
<dbReference type="SUPFAM" id="SSF69593">
    <property type="entry name" value="Glycerol-3-phosphate (1)-acyltransferase"/>
    <property type="match status" value="1"/>
</dbReference>
<evidence type="ECO:0000256" key="8">
    <source>
        <dbReference type="ARBA" id="ARBA00022798"/>
    </source>
</evidence>
<dbReference type="GO" id="GO:0005789">
    <property type="term" value="C:endoplasmic reticulum membrane"/>
    <property type="evidence" value="ECO:0007669"/>
    <property type="project" value="UniProtKB-SubCell"/>
</dbReference>
<dbReference type="PANTHER" id="PTHR12317">
    <property type="entry name" value="DIACYLGLYCEROL O-ACYLTRANSFERASE"/>
    <property type="match status" value="1"/>
</dbReference>
<comment type="pathway">
    <text evidence="2">Glycerolipid metabolism; triacylglycerol biosynthesis.</text>
</comment>
<sequence length="330" mass="37412">MVKFVPWNVPLYRRLETMAVAIYAMVLPVCLIMAFNLIVIPLFWGIAIPYLIWMFYFDTKHENGGRRISYVRNSILWRYFRDYFPISLIINSNYDPKKNYIFAYHPHGIISIGAFCNFATNANNIDEKLPGLKVHLLTLESNFKIPFLRDVLMSFGMSSVAKKSCENILNSGPGQSICLVVGGAEESLDARPGTNEITLKKRKGFIKLALVNGASLVPVYSFGENDIYDQVPNPPGSLVRKIQTKIKNLTGIAPPLFMGRGIFNYDFGLLPVRHKIVTVVGEPIDIPKIKSPTDQIIEYYHQIYVEALQNLFDKHKNKCGDKETGDLKIN</sequence>
<comment type="similarity">
    <text evidence="4 14">Belongs to the diacylglycerol acyltransferase family.</text>
</comment>
<dbReference type="GO" id="GO:0019432">
    <property type="term" value="P:triglyceride biosynthetic process"/>
    <property type="evidence" value="ECO:0007669"/>
    <property type="project" value="TreeGrafter"/>
</dbReference>
<evidence type="ECO:0000256" key="1">
    <source>
        <dbReference type="ARBA" id="ARBA00004477"/>
    </source>
</evidence>
<evidence type="ECO:0000256" key="7">
    <source>
        <dbReference type="ARBA" id="ARBA00022692"/>
    </source>
</evidence>
<evidence type="ECO:0000313" key="15">
    <source>
        <dbReference type="EMBL" id="KAK5579605.1"/>
    </source>
</evidence>
<dbReference type="InterPro" id="IPR007130">
    <property type="entry name" value="DAGAT"/>
</dbReference>
<keyword evidence="7 14" id="KW-0812">Transmembrane</keyword>
<evidence type="ECO:0000256" key="6">
    <source>
        <dbReference type="ARBA" id="ARBA00022679"/>
    </source>
</evidence>
<accession>A0AAN7Z0I2</accession>
<dbReference type="GO" id="GO:0004144">
    <property type="term" value="F:diacylglycerol O-acyltransferase activity"/>
    <property type="evidence" value="ECO:0007669"/>
    <property type="project" value="TreeGrafter"/>
</dbReference>
<protein>
    <recommendedName>
        <fullName evidence="14">Acyltransferase</fullName>
        <ecNumber evidence="14">2.3.1.-</ecNumber>
    </recommendedName>
</protein>
<name>A0AAN7Z0I2_9MYCE</name>
<evidence type="ECO:0000256" key="14">
    <source>
        <dbReference type="RuleBase" id="RU367023"/>
    </source>
</evidence>
<dbReference type="PANTHER" id="PTHR12317:SF0">
    <property type="entry name" value="ACYLTRANSFERASE"/>
    <property type="match status" value="1"/>
</dbReference>
<evidence type="ECO:0000256" key="13">
    <source>
        <dbReference type="ARBA" id="ARBA00023315"/>
    </source>
</evidence>
<evidence type="ECO:0000256" key="5">
    <source>
        <dbReference type="ARBA" id="ARBA00022516"/>
    </source>
</evidence>
<keyword evidence="10 14" id="KW-1133">Transmembrane helix</keyword>
<dbReference type="EC" id="2.3.1.-" evidence="14"/>
<reference evidence="15 16" key="1">
    <citation type="submission" date="2023-11" db="EMBL/GenBank/DDBJ databases">
        <title>Dfirmibasis_genome.</title>
        <authorList>
            <person name="Edelbroek B."/>
            <person name="Kjellin J."/>
            <person name="Jerlstrom-Hultqvist J."/>
            <person name="Soderbom F."/>
        </authorList>
    </citation>
    <scope>NUCLEOTIDE SEQUENCE [LARGE SCALE GENOMIC DNA]</scope>
    <source>
        <strain evidence="15 16">TNS-C-14</strain>
    </source>
</reference>
<comment type="subcellular location">
    <subcellularLocation>
        <location evidence="1 14">Endoplasmic reticulum membrane</location>
        <topology evidence="1 14">Multi-pass membrane protein</topology>
    </subcellularLocation>
</comment>
<evidence type="ECO:0000256" key="2">
    <source>
        <dbReference type="ARBA" id="ARBA00004771"/>
    </source>
</evidence>
<evidence type="ECO:0000256" key="3">
    <source>
        <dbReference type="ARBA" id="ARBA00005189"/>
    </source>
</evidence>
<dbReference type="GO" id="GO:0006071">
    <property type="term" value="P:glycerol metabolic process"/>
    <property type="evidence" value="ECO:0007669"/>
    <property type="project" value="UniProtKB-KW"/>
</dbReference>
<keyword evidence="9 14" id="KW-0256">Endoplasmic reticulum</keyword>
<feature type="transmembrane region" description="Helical" evidence="14">
    <location>
        <begin position="20"/>
        <end position="53"/>
    </location>
</feature>
<evidence type="ECO:0000313" key="16">
    <source>
        <dbReference type="Proteomes" id="UP001344447"/>
    </source>
</evidence>
<proteinExistence type="inferred from homology"/>
<evidence type="ECO:0000256" key="11">
    <source>
        <dbReference type="ARBA" id="ARBA00023098"/>
    </source>
</evidence>
<evidence type="ECO:0000256" key="9">
    <source>
        <dbReference type="ARBA" id="ARBA00022824"/>
    </source>
</evidence>
<comment type="caution">
    <text evidence="14">Lacks conserved residue(s) required for the propagation of feature annotation.</text>
</comment>
<dbReference type="Proteomes" id="UP001344447">
    <property type="component" value="Unassembled WGS sequence"/>
</dbReference>
<evidence type="ECO:0000256" key="4">
    <source>
        <dbReference type="ARBA" id="ARBA00005420"/>
    </source>
</evidence>
<keyword evidence="8" id="KW-0319">Glycerol metabolism</keyword>
<dbReference type="EMBL" id="JAVFKY010000003">
    <property type="protein sequence ID" value="KAK5579605.1"/>
    <property type="molecule type" value="Genomic_DNA"/>
</dbReference>
<organism evidence="15 16">
    <name type="scientific">Dictyostelium firmibasis</name>
    <dbReference type="NCBI Taxonomy" id="79012"/>
    <lineage>
        <taxon>Eukaryota</taxon>
        <taxon>Amoebozoa</taxon>
        <taxon>Evosea</taxon>
        <taxon>Eumycetozoa</taxon>
        <taxon>Dictyostelia</taxon>
        <taxon>Dictyosteliales</taxon>
        <taxon>Dictyosteliaceae</taxon>
        <taxon>Dictyostelium</taxon>
    </lineage>
</organism>
<keyword evidence="11" id="KW-0443">Lipid metabolism</keyword>
<dbReference type="Pfam" id="PF03982">
    <property type="entry name" value="DAGAT"/>
    <property type="match status" value="1"/>
</dbReference>
<comment type="caution">
    <text evidence="15">The sequence shown here is derived from an EMBL/GenBank/DDBJ whole genome shotgun (WGS) entry which is preliminary data.</text>
</comment>